<keyword evidence="2" id="KW-1185">Reference proteome</keyword>
<evidence type="ECO:0000313" key="1">
    <source>
        <dbReference type="EMBL" id="KAK0629284.1"/>
    </source>
</evidence>
<organism evidence="1 2">
    <name type="scientific">Bombardia bombarda</name>
    <dbReference type="NCBI Taxonomy" id="252184"/>
    <lineage>
        <taxon>Eukaryota</taxon>
        <taxon>Fungi</taxon>
        <taxon>Dikarya</taxon>
        <taxon>Ascomycota</taxon>
        <taxon>Pezizomycotina</taxon>
        <taxon>Sordariomycetes</taxon>
        <taxon>Sordariomycetidae</taxon>
        <taxon>Sordariales</taxon>
        <taxon>Lasiosphaeriaceae</taxon>
        <taxon>Bombardia</taxon>
    </lineage>
</organism>
<gene>
    <name evidence="1" type="ORF">B0T17DRAFT_615080</name>
</gene>
<reference evidence="1" key="1">
    <citation type="submission" date="2023-06" db="EMBL/GenBank/DDBJ databases">
        <title>Genome-scale phylogeny and comparative genomics of the fungal order Sordariales.</title>
        <authorList>
            <consortium name="Lawrence Berkeley National Laboratory"/>
            <person name="Hensen N."/>
            <person name="Bonometti L."/>
            <person name="Westerberg I."/>
            <person name="Brannstrom I.O."/>
            <person name="Guillou S."/>
            <person name="Cros-Aarteil S."/>
            <person name="Calhoun S."/>
            <person name="Haridas S."/>
            <person name="Kuo A."/>
            <person name="Mondo S."/>
            <person name="Pangilinan J."/>
            <person name="Riley R."/>
            <person name="LaButti K."/>
            <person name="Andreopoulos B."/>
            <person name="Lipzen A."/>
            <person name="Chen C."/>
            <person name="Yanf M."/>
            <person name="Daum C."/>
            <person name="Ng V."/>
            <person name="Clum A."/>
            <person name="Steindorff A."/>
            <person name="Ohm R."/>
            <person name="Martin F."/>
            <person name="Silar P."/>
            <person name="Natvig D."/>
            <person name="Lalanne C."/>
            <person name="Gautier V."/>
            <person name="Ament-velasquez S.L."/>
            <person name="Kruys A."/>
            <person name="Hutchinson M.I."/>
            <person name="Powell A.J."/>
            <person name="Barry K."/>
            <person name="Miller A.N."/>
            <person name="Grigoriev I.V."/>
            <person name="Debuchy R."/>
            <person name="Gladieux P."/>
            <person name="Thoren M.H."/>
            <person name="Johannesson H."/>
        </authorList>
    </citation>
    <scope>NUCLEOTIDE SEQUENCE</scope>
    <source>
        <strain evidence="1">SMH3391-2</strain>
    </source>
</reference>
<comment type="caution">
    <text evidence="1">The sequence shown here is derived from an EMBL/GenBank/DDBJ whole genome shotgun (WGS) entry which is preliminary data.</text>
</comment>
<protein>
    <submittedName>
        <fullName evidence="1">Uncharacterized protein</fullName>
    </submittedName>
</protein>
<dbReference type="AlphaFoldDB" id="A0AA40C975"/>
<sequence length="129" mass="14590">MDLKAPSLARILVIFELIKELHAYKRDGKTSQEELKKLCIVSAYVYVGHVWPLLVDSKVREALFRILASLDGGDTTGSGIEEEEEAGEPAVENGLEKCWCPDGFHSSKNMRKTAQHKIQEDEIEQTHFF</sequence>
<proteinExistence type="predicted"/>
<accession>A0AA40C975</accession>
<name>A0AA40C975_9PEZI</name>
<dbReference type="EMBL" id="JAULSR010000002">
    <property type="protein sequence ID" value="KAK0629284.1"/>
    <property type="molecule type" value="Genomic_DNA"/>
</dbReference>
<dbReference type="Proteomes" id="UP001174934">
    <property type="component" value="Unassembled WGS sequence"/>
</dbReference>
<evidence type="ECO:0000313" key="2">
    <source>
        <dbReference type="Proteomes" id="UP001174934"/>
    </source>
</evidence>